<name>A0A444VW96_9FLAO</name>
<keyword evidence="2" id="KW-0413">Isomerase</keyword>
<dbReference type="EMBL" id="JUIV01000013">
    <property type="protein sequence ID" value="RYJ37773.1"/>
    <property type="molecule type" value="Genomic_DNA"/>
</dbReference>
<dbReference type="Gene3D" id="4.10.1080.10">
    <property type="entry name" value="TSP type-3 repeat"/>
    <property type="match status" value="1"/>
</dbReference>
<dbReference type="GO" id="GO:0005509">
    <property type="term" value="F:calcium ion binding"/>
    <property type="evidence" value="ECO:0007669"/>
    <property type="project" value="InterPro"/>
</dbReference>
<feature type="region of interest" description="Disordered" evidence="1">
    <location>
        <begin position="268"/>
        <end position="305"/>
    </location>
</feature>
<gene>
    <name evidence="2" type="ORF">NU08_3295</name>
</gene>
<evidence type="ECO:0000313" key="2">
    <source>
        <dbReference type="EMBL" id="RYJ37773.1"/>
    </source>
</evidence>
<dbReference type="AlphaFoldDB" id="A0A444VW96"/>
<protein>
    <submittedName>
        <fullName evidence="2">Peptidyl-prolyl cis-trans isomerase</fullName>
    </submittedName>
</protein>
<accession>A0A444VW96</accession>
<dbReference type="InterPro" id="IPR028974">
    <property type="entry name" value="TSP_type-3_rpt"/>
</dbReference>
<dbReference type="GO" id="GO:0003755">
    <property type="term" value="F:peptidyl-prolyl cis-trans isomerase activity"/>
    <property type="evidence" value="ECO:0007669"/>
    <property type="project" value="InterPro"/>
</dbReference>
<dbReference type="InterPro" id="IPR046357">
    <property type="entry name" value="PPIase_dom_sf"/>
</dbReference>
<dbReference type="Proteomes" id="UP000290433">
    <property type="component" value="Unassembled WGS sequence"/>
</dbReference>
<dbReference type="OrthoDB" id="1424215at2"/>
<feature type="region of interest" description="Disordered" evidence="1">
    <location>
        <begin position="343"/>
        <end position="383"/>
    </location>
</feature>
<reference evidence="2 3" key="1">
    <citation type="submission" date="2014-12" db="EMBL/GenBank/DDBJ databases">
        <title>Genome sequence of Flavobacterium anhuiense RCM74.</title>
        <authorList>
            <person name="Kim J.F."/>
            <person name="Song J.Y."/>
            <person name="Kwak M.-J."/>
            <person name="Lee S.-W."/>
        </authorList>
    </citation>
    <scope>NUCLEOTIDE SEQUENCE [LARGE SCALE GENOMIC DNA]</scope>
    <source>
        <strain evidence="2 3">RCM74</strain>
    </source>
</reference>
<evidence type="ECO:0000313" key="3">
    <source>
        <dbReference type="Proteomes" id="UP000290433"/>
    </source>
</evidence>
<organism evidence="2 3">
    <name type="scientific">Flavobacterium anhuiense</name>
    <dbReference type="NCBI Taxonomy" id="459526"/>
    <lineage>
        <taxon>Bacteria</taxon>
        <taxon>Pseudomonadati</taxon>
        <taxon>Bacteroidota</taxon>
        <taxon>Flavobacteriia</taxon>
        <taxon>Flavobacteriales</taxon>
        <taxon>Flavobacteriaceae</taxon>
        <taxon>Flavobacterium</taxon>
    </lineage>
</organism>
<dbReference type="SUPFAM" id="SSF54534">
    <property type="entry name" value="FKBP-like"/>
    <property type="match status" value="1"/>
</dbReference>
<dbReference type="Gene3D" id="3.10.50.40">
    <property type="match status" value="1"/>
</dbReference>
<sequence length="404" mass="45554">MNKFKYYFVLLLAGLAIVSCNKKDEDDPVIVPLRDYQEQFNTDNADIEEYLKTYYITVSADMDVTFTKITDPAAQPSIMSYLNSPTFPKLLLREIPYVHGITYKMYYLVLREGVGISPMNTDGVVTAYKGEYMKRVDATAKDPSYVTTTFFEQVVYPKVSLDLYTTIMGWSEAFPQFKTGTTTYNADGTANYQDFGAGVLFIPSGLGYYAGGSGSIPAYSPLVFTIKLYDIRRMDHENNGYSSVGEVILNPDGVFDYQEDIDGDGYVRDYRNTTLYPKPPANPDDSDKDGIPDFLDQDDDGDGYTTRFEITKPSDQVGWGTLDGNAFYFGIRNYYPWDPLTDDATTPNVDETEPRGIPSRPSGDLTDPTKPESITNPAKFVPEDYTKPGRLRIHLDKTYPYQKK</sequence>
<evidence type="ECO:0000256" key="1">
    <source>
        <dbReference type="SAM" id="MobiDB-lite"/>
    </source>
</evidence>
<dbReference type="RefSeq" id="WP_129748097.1">
    <property type="nucleotide sequence ID" value="NZ_JUIV01000013.1"/>
</dbReference>
<dbReference type="PROSITE" id="PS51257">
    <property type="entry name" value="PROKAR_LIPOPROTEIN"/>
    <property type="match status" value="1"/>
</dbReference>
<proteinExistence type="predicted"/>
<comment type="caution">
    <text evidence="2">The sequence shown here is derived from an EMBL/GenBank/DDBJ whole genome shotgun (WGS) entry which is preliminary data.</text>
</comment>